<dbReference type="AlphaFoldDB" id="A0A8T3BVV9"/>
<dbReference type="EMBL" id="JAGYWB010000005">
    <property type="protein sequence ID" value="KAI0523120.1"/>
    <property type="molecule type" value="Genomic_DNA"/>
</dbReference>
<sequence length="53" mass="5995">MMEYKLISYTYPIGRGIEADPMNSPSPIIFILCPNIILHLLKNDTVQNGLMKS</sequence>
<evidence type="ECO:0000313" key="1">
    <source>
        <dbReference type="EMBL" id="KAI0523120.1"/>
    </source>
</evidence>
<proteinExistence type="predicted"/>
<dbReference type="Proteomes" id="UP000829196">
    <property type="component" value="Unassembled WGS sequence"/>
</dbReference>
<comment type="caution">
    <text evidence="1">The sequence shown here is derived from an EMBL/GenBank/DDBJ whole genome shotgun (WGS) entry which is preliminary data.</text>
</comment>
<gene>
    <name evidence="1" type="ORF">KFK09_005510</name>
</gene>
<reference evidence="1" key="1">
    <citation type="journal article" date="2022" name="Front. Genet.">
        <title>Chromosome-Scale Assembly of the Dendrobium nobile Genome Provides Insights Into the Molecular Mechanism of the Biosynthesis of the Medicinal Active Ingredient of Dendrobium.</title>
        <authorList>
            <person name="Xu Q."/>
            <person name="Niu S.-C."/>
            <person name="Li K.-L."/>
            <person name="Zheng P.-J."/>
            <person name="Zhang X.-J."/>
            <person name="Jia Y."/>
            <person name="Liu Y."/>
            <person name="Niu Y.-X."/>
            <person name="Yu L.-H."/>
            <person name="Chen D.-F."/>
            <person name="Zhang G.-Q."/>
        </authorList>
    </citation>
    <scope>NUCLEOTIDE SEQUENCE</scope>
    <source>
        <tissue evidence="1">Leaf</tissue>
    </source>
</reference>
<name>A0A8T3BVV9_DENNO</name>
<keyword evidence="2" id="KW-1185">Reference proteome</keyword>
<organism evidence="1 2">
    <name type="scientific">Dendrobium nobile</name>
    <name type="common">Orchid</name>
    <dbReference type="NCBI Taxonomy" id="94219"/>
    <lineage>
        <taxon>Eukaryota</taxon>
        <taxon>Viridiplantae</taxon>
        <taxon>Streptophyta</taxon>
        <taxon>Embryophyta</taxon>
        <taxon>Tracheophyta</taxon>
        <taxon>Spermatophyta</taxon>
        <taxon>Magnoliopsida</taxon>
        <taxon>Liliopsida</taxon>
        <taxon>Asparagales</taxon>
        <taxon>Orchidaceae</taxon>
        <taxon>Epidendroideae</taxon>
        <taxon>Malaxideae</taxon>
        <taxon>Dendrobiinae</taxon>
        <taxon>Dendrobium</taxon>
    </lineage>
</organism>
<protein>
    <submittedName>
        <fullName evidence="1">Uncharacterized protein</fullName>
    </submittedName>
</protein>
<evidence type="ECO:0000313" key="2">
    <source>
        <dbReference type="Proteomes" id="UP000829196"/>
    </source>
</evidence>
<accession>A0A8T3BVV9</accession>